<dbReference type="InterPro" id="IPR051488">
    <property type="entry name" value="WD_repeat_striatin"/>
</dbReference>
<accession>A0A4P9ZUY2</accession>
<dbReference type="Pfam" id="PF00400">
    <property type="entry name" value="WD40"/>
    <property type="match status" value="5"/>
</dbReference>
<keyword evidence="1 3" id="KW-0853">WD repeat</keyword>
<protein>
    <submittedName>
        <fullName evidence="4">WD40-repeat-containing domain protein</fullName>
    </submittedName>
</protein>
<evidence type="ECO:0000256" key="2">
    <source>
        <dbReference type="ARBA" id="ARBA00022737"/>
    </source>
</evidence>
<dbReference type="InterPro" id="IPR019775">
    <property type="entry name" value="WD40_repeat_CS"/>
</dbReference>
<evidence type="ECO:0000313" key="5">
    <source>
        <dbReference type="Proteomes" id="UP000268162"/>
    </source>
</evidence>
<dbReference type="PROSITE" id="PS00678">
    <property type="entry name" value="WD_REPEATS_1"/>
    <property type="match status" value="3"/>
</dbReference>
<keyword evidence="5" id="KW-1185">Reference proteome</keyword>
<feature type="repeat" description="WD" evidence="3">
    <location>
        <begin position="109"/>
        <end position="151"/>
    </location>
</feature>
<evidence type="ECO:0000256" key="1">
    <source>
        <dbReference type="ARBA" id="ARBA00022574"/>
    </source>
</evidence>
<dbReference type="PANTHER" id="PTHR15653">
    <property type="entry name" value="STRIATIN"/>
    <property type="match status" value="1"/>
</dbReference>
<evidence type="ECO:0000256" key="3">
    <source>
        <dbReference type="PROSITE-ProRule" id="PRU00221"/>
    </source>
</evidence>
<gene>
    <name evidence="4" type="ORF">BJ085DRAFT_15300</name>
</gene>
<dbReference type="STRING" id="215637.A0A4P9ZUY2"/>
<dbReference type="EMBL" id="ML002606">
    <property type="protein sequence ID" value="RKP36721.1"/>
    <property type="molecule type" value="Genomic_DNA"/>
</dbReference>
<dbReference type="Gene3D" id="2.130.10.10">
    <property type="entry name" value="YVTN repeat-like/Quinoprotein amine dehydrogenase"/>
    <property type="match status" value="2"/>
</dbReference>
<reference evidence="5" key="1">
    <citation type="journal article" date="2018" name="Nat. Microbiol.">
        <title>Leveraging single-cell genomics to expand the fungal tree of life.</title>
        <authorList>
            <person name="Ahrendt S.R."/>
            <person name="Quandt C.A."/>
            <person name="Ciobanu D."/>
            <person name="Clum A."/>
            <person name="Salamov A."/>
            <person name="Andreopoulos B."/>
            <person name="Cheng J.F."/>
            <person name="Woyke T."/>
            <person name="Pelin A."/>
            <person name="Henrissat B."/>
            <person name="Reynolds N.K."/>
            <person name="Benny G.L."/>
            <person name="Smith M.E."/>
            <person name="James T.Y."/>
            <person name="Grigoriev I.V."/>
        </authorList>
    </citation>
    <scope>NUCLEOTIDE SEQUENCE [LARGE SCALE GENOMIC DNA]</scope>
    <source>
        <strain evidence="5">RSA 468</strain>
    </source>
</reference>
<feature type="repeat" description="WD" evidence="3">
    <location>
        <begin position="1"/>
        <end position="42"/>
    </location>
</feature>
<dbReference type="SUPFAM" id="SSF50978">
    <property type="entry name" value="WD40 repeat-like"/>
    <property type="match status" value="1"/>
</dbReference>
<keyword evidence="2" id="KW-0677">Repeat</keyword>
<proteinExistence type="predicted"/>
<dbReference type="InterPro" id="IPR020472">
    <property type="entry name" value="WD40_PAC1"/>
</dbReference>
<sequence>MYGHLDPIRAIDIDPESLLVVTGSDDGLIKLWDLNKARSSHKSQRRSGSDYTSLYNLRGSIHRVTAVAYSPKQRRCFAGSSDGRVRVWDLPLDVHQPGSSSLNFSEQKMDEHQNVVWEIALHPQDPHAMATISADGTCRLWNTRDITEASLHQFLYLLPGSDAQSSDTNGDAALPPSAAAEGSLAIPTSVTFPASNPHQLLVGYENTHIRVYDTIHGTCALQMALDPANGYSRAKINKLTVYPSDSLLVAALEDQTLRFLDLRSGKQIGLVHAHLEAVTTVDVDYTGYCTVSASTDCTLRWWDRRTFNCVYHQEAHRLKNDEGIVSMRAHPRRPWVLTGGADAVVKVFTAG</sequence>
<dbReference type="PROSITE" id="PS50294">
    <property type="entry name" value="WD_REPEATS_REGION"/>
    <property type="match status" value="2"/>
</dbReference>
<evidence type="ECO:0000313" key="4">
    <source>
        <dbReference type="EMBL" id="RKP36721.1"/>
    </source>
</evidence>
<feature type="repeat" description="WD" evidence="3">
    <location>
        <begin position="57"/>
        <end position="90"/>
    </location>
</feature>
<organism evidence="4 5">
    <name type="scientific">Dimargaris cristalligena</name>
    <dbReference type="NCBI Taxonomy" id="215637"/>
    <lineage>
        <taxon>Eukaryota</taxon>
        <taxon>Fungi</taxon>
        <taxon>Fungi incertae sedis</taxon>
        <taxon>Zoopagomycota</taxon>
        <taxon>Kickxellomycotina</taxon>
        <taxon>Dimargaritomycetes</taxon>
        <taxon>Dimargaritales</taxon>
        <taxon>Dimargaritaceae</taxon>
        <taxon>Dimargaris</taxon>
    </lineage>
</organism>
<dbReference type="InterPro" id="IPR036322">
    <property type="entry name" value="WD40_repeat_dom_sf"/>
</dbReference>
<dbReference type="SMART" id="SM00320">
    <property type="entry name" value="WD40"/>
    <property type="match status" value="7"/>
</dbReference>
<feature type="repeat" description="WD" evidence="3">
    <location>
        <begin position="271"/>
        <end position="312"/>
    </location>
</feature>
<dbReference type="InterPro" id="IPR001680">
    <property type="entry name" value="WD40_rpt"/>
</dbReference>
<dbReference type="PANTHER" id="PTHR15653:SF0">
    <property type="entry name" value="CONNECTOR OF KINASE TO AP-1, ISOFORM E"/>
    <property type="match status" value="1"/>
</dbReference>
<name>A0A4P9ZUY2_9FUNG</name>
<dbReference type="AlphaFoldDB" id="A0A4P9ZUY2"/>
<dbReference type="InterPro" id="IPR015943">
    <property type="entry name" value="WD40/YVTN_repeat-like_dom_sf"/>
</dbReference>
<dbReference type="PRINTS" id="PR00320">
    <property type="entry name" value="GPROTEINBRPT"/>
</dbReference>
<dbReference type="Proteomes" id="UP000268162">
    <property type="component" value="Unassembled WGS sequence"/>
</dbReference>
<dbReference type="PROSITE" id="PS50082">
    <property type="entry name" value="WD_REPEATS_2"/>
    <property type="match status" value="4"/>
</dbReference>